<proteinExistence type="inferred from homology"/>
<dbReference type="NCBIfam" id="TIGR00324">
    <property type="entry name" value="endA"/>
    <property type="match status" value="1"/>
</dbReference>
<dbReference type="Pfam" id="PF01974">
    <property type="entry name" value="tRNA_int_endo"/>
    <property type="match status" value="1"/>
</dbReference>
<dbReference type="InterPro" id="IPR036167">
    <property type="entry name" value="tRNA_intron_Endo_cat-like_sf"/>
</dbReference>
<gene>
    <name evidence="6" type="ORF">FF38_14364</name>
</gene>
<evidence type="ECO:0000313" key="7">
    <source>
        <dbReference type="Proteomes" id="UP000037069"/>
    </source>
</evidence>
<evidence type="ECO:0000256" key="2">
    <source>
        <dbReference type="ARBA" id="ARBA00012573"/>
    </source>
</evidence>
<dbReference type="GO" id="GO:0003676">
    <property type="term" value="F:nucleic acid binding"/>
    <property type="evidence" value="ECO:0007669"/>
    <property type="project" value="InterPro"/>
</dbReference>
<reference evidence="6 7" key="1">
    <citation type="journal article" date="2015" name="Nat. Commun.">
        <title>Lucilia cuprina genome unlocks parasitic fly biology to underpin future interventions.</title>
        <authorList>
            <person name="Anstead C.A."/>
            <person name="Korhonen P.K."/>
            <person name="Young N.D."/>
            <person name="Hall R.S."/>
            <person name="Jex A.R."/>
            <person name="Murali S.C."/>
            <person name="Hughes D.S."/>
            <person name="Lee S.F."/>
            <person name="Perry T."/>
            <person name="Stroehlein A.J."/>
            <person name="Ansell B.R."/>
            <person name="Breugelmans B."/>
            <person name="Hofmann A."/>
            <person name="Qu J."/>
            <person name="Dugan S."/>
            <person name="Lee S.L."/>
            <person name="Chao H."/>
            <person name="Dinh H."/>
            <person name="Han Y."/>
            <person name="Doddapaneni H.V."/>
            <person name="Worley K.C."/>
            <person name="Muzny D.M."/>
            <person name="Ioannidis P."/>
            <person name="Waterhouse R.M."/>
            <person name="Zdobnov E.M."/>
            <person name="James P.J."/>
            <person name="Bagnall N.H."/>
            <person name="Kotze A.C."/>
            <person name="Gibbs R.A."/>
            <person name="Richards S."/>
            <person name="Batterham P."/>
            <person name="Gasser R.B."/>
        </authorList>
    </citation>
    <scope>NUCLEOTIDE SEQUENCE [LARGE SCALE GENOMIC DNA]</scope>
    <source>
        <strain evidence="6 7">LS</strain>
        <tissue evidence="6">Full body</tissue>
    </source>
</reference>
<dbReference type="GO" id="GO:0000213">
    <property type="term" value="F:tRNA-intron lyase activity"/>
    <property type="evidence" value="ECO:0007669"/>
    <property type="project" value="UniProtKB-EC"/>
</dbReference>
<evidence type="ECO:0000259" key="5">
    <source>
        <dbReference type="Pfam" id="PF02778"/>
    </source>
</evidence>
<evidence type="ECO:0000256" key="3">
    <source>
        <dbReference type="ARBA" id="ARBA00034031"/>
    </source>
</evidence>
<evidence type="ECO:0000256" key="1">
    <source>
        <dbReference type="ARBA" id="ARBA00008078"/>
    </source>
</evidence>
<dbReference type="PANTHER" id="PTHR21227:SF0">
    <property type="entry name" value="TRNA-SPLICING ENDONUCLEASE SUBUNIT SEN2"/>
    <property type="match status" value="1"/>
</dbReference>
<dbReference type="OrthoDB" id="10249562at2759"/>
<dbReference type="InterPro" id="IPR006676">
    <property type="entry name" value="tRNA_splic"/>
</dbReference>
<keyword evidence="7" id="KW-1185">Reference proteome</keyword>
<name>A0A0L0CG81_LUCCU</name>
<dbReference type="GO" id="GO:0005737">
    <property type="term" value="C:cytoplasm"/>
    <property type="evidence" value="ECO:0007669"/>
    <property type="project" value="TreeGrafter"/>
</dbReference>
<dbReference type="PANTHER" id="PTHR21227">
    <property type="entry name" value="TRNA-SPLICING ENDONUCLEASE SUBUNIT SEN2"/>
    <property type="match status" value="1"/>
</dbReference>
<comment type="similarity">
    <text evidence="1">Belongs to the tRNA-intron endonuclease family.</text>
</comment>
<dbReference type="AlphaFoldDB" id="A0A0L0CG81"/>
<feature type="domain" description="tRNA intron endonuclease catalytic" evidence="4">
    <location>
        <begin position="133"/>
        <end position="214"/>
    </location>
</feature>
<dbReference type="STRING" id="7375.A0A0L0CG81"/>
<dbReference type="Gene3D" id="3.40.1350.10">
    <property type="match status" value="1"/>
</dbReference>
<comment type="caution">
    <text evidence="6">The sequence shown here is derived from an EMBL/GenBank/DDBJ whole genome shotgun (WGS) entry which is preliminary data.</text>
</comment>
<dbReference type="EMBL" id="JRES01000438">
    <property type="protein sequence ID" value="KNC31256.1"/>
    <property type="molecule type" value="Genomic_DNA"/>
</dbReference>
<dbReference type="GO" id="GO:0000379">
    <property type="term" value="P:tRNA-type intron splice site recognition and cleavage"/>
    <property type="evidence" value="ECO:0007669"/>
    <property type="project" value="TreeGrafter"/>
</dbReference>
<dbReference type="CDD" id="cd22363">
    <property type="entry name" value="tRNA-intron_lyase_C"/>
    <property type="match status" value="1"/>
</dbReference>
<protein>
    <recommendedName>
        <fullName evidence="2">tRNA-intron lyase</fullName>
        <ecNumber evidence="2">4.6.1.16</ecNumber>
    </recommendedName>
</protein>
<dbReference type="InterPro" id="IPR006677">
    <property type="entry name" value="tRNA_intron_Endonuc_cat-like"/>
</dbReference>
<dbReference type="EC" id="4.6.1.16" evidence="2"/>
<dbReference type="InterPro" id="IPR006678">
    <property type="entry name" value="tRNA_intron_Endonuc_N"/>
</dbReference>
<dbReference type="InterPro" id="IPR011856">
    <property type="entry name" value="tRNA_endonuc-like_dom_sf"/>
</dbReference>
<comment type="catalytic activity">
    <reaction evidence="3">
        <text>pretRNA = a 3'-half-tRNA molecule with a 5'-OH end + a 5'-half-tRNA molecule with a 2',3'-cyclic phosphate end + an intron with a 2',3'-cyclic phosphate and a 5'-hydroxyl terminus.</text>
        <dbReference type="EC" id="4.6.1.16"/>
    </reaction>
</comment>
<evidence type="ECO:0000313" key="6">
    <source>
        <dbReference type="EMBL" id="KNC31256.1"/>
    </source>
</evidence>
<accession>A0A0L0CG81</accession>
<dbReference type="OMA" id="NGCYGKG"/>
<dbReference type="Pfam" id="PF02778">
    <property type="entry name" value="tRNA_int_endo_N"/>
    <property type="match status" value="1"/>
</dbReference>
<feature type="domain" description="tRNA intron endonuclease N-terminal" evidence="5">
    <location>
        <begin position="32"/>
        <end position="122"/>
    </location>
</feature>
<evidence type="ECO:0000259" key="4">
    <source>
        <dbReference type="Pfam" id="PF01974"/>
    </source>
</evidence>
<dbReference type="SUPFAM" id="SSF53032">
    <property type="entry name" value="tRNA-intron endonuclease catalytic domain-like"/>
    <property type="match status" value="1"/>
</dbReference>
<organism evidence="6 7">
    <name type="scientific">Lucilia cuprina</name>
    <name type="common">Green bottle fly</name>
    <name type="synonym">Australian sheep blowfly</name>
    <dbReference type="NCBI Taxonomy" id="7375"/>
    <lineage>
        <taxon>Eukaryota</taxon>
        <taxon>Metazoa</taxon>
        <taxon>Ecdysozoa</taxon>
        <taxon>Arthropoda</taxon>
        <taxon>Hexapoda</taxon>
        <taxon>Insecta</taxon>
        <taxon>Pterygota</taxon>
        <taxon>Neoptera</taxon>
        <taxon>Endopterygota</taxon>
        <taxon>Diptera</taxon>
        <taxon>Brachycera</taxon>
        <taxon>Muscomorpha</taxon>
        <taxon>Oestroidea</taxon>
        <taxon>Calliphoridae</taxon>
        <taxon>Luciliinae</taxon>
        <taxon>Lucilia</taxon>
    </lineage>
</organism>
<dbReference type="Gene3D" id="3.40.1170.20">
    <property type="entry name" value="tRNA intron endonuclease, N-terminal domain"/>
    <property type="match status" value="1"/>
</dbReference>
<dbReference type="Proteomes" id="UP000037069">
    <property type="component" value="Unassembled WGS sequence"/>
</dbReference>
<dbReference type="GO" id="GO:0000214">
    <property type="term" value="C:tRNA-intron endonuclease complex"/>
    <property type="evidence" value="ECO:0007669"/>
    <property type="project" value="TreeGrafter"/>
</dbReference>
<sequence>MFFTPHLKRKKGSNNKWQINPFPNTDSNKQYEGIFTGISVEVYAKVDIIAIYDNGFYGKGSQSRSIPKVVMQSQNSVAAMTKEHEVEETLSLSLEEAFFLSYYLKVLKIYDFDEKEMEYQRFLQQSLNVNKLFVESFASYVYLKSKGWVVKSGLKFGGNYLIYRKGPRFYHASFVVVINTPSDTEHLNSKNIKGLQRIAETSDKDVLILEVHKPSNFQFASLESISTVEISEMIIRRFNCTSYVQNQNTIK</sequence>